<reference evidence="2 5" key="1">
    <citation type="submission" date="2021-06" db="EMBL/GenBank/DDBJ databases">
        <title>Collection of gut derived symbiotic bacterial strains cultured from healthy donors.</title>
        <authorList>
            <person name="Lin H."/>
            <person name="Littmann E."/>
            <person name="Pamer E.G."/>
        </authorList>
    </citation>
    <scope>NUCLEOTIDE SEQUENCE</scope>
    <source>
        <strain evidence="3 5">MSK.21.70</strain>
        <strain evidence="2">MSK.21.82</strain>
    </source>
</reference>
<dbReference type="NCBIfam" id="TIGR02937">
    <property type="entry name" value="sigma70-ECF"/>
    <property type="match status" value="1"/>
</dbReference>
<accession>A0AAW4MTM9</accession>
<evidence type="ECO:0000259" key="1">
    <source>
        <dbReference type="SMART" id="SM00421"/>
    </source>
</evidence>
<evidence type="ECO:0000313" key="4">
    <source>
        <dbReference type="Proteomes" id="UP001196408"/>
    </source>
</evidence>
<dbReference type="Proteomes" id="UP001197492">
    <property type="component" value="Unassembled WGS sequence"/>
</dbReference>
<dbReference type="Pfam" id="PF00196">
    <property type="entry name" value="GerE"/>
    <property type="match status" value="1"/>
</dbReference>
<dbReference type="AlphaFoldDB" id="A0AAW4MTM9"/>
<evidence type="ECO:0000313" key="3">
    <source>
        <dbReference type="EMBL" id="MBV3392302.1"/>
    </source>
</evidence>
<dbReference type="SMART" id="SM00421">
    <property type="entry name" value="HTH_LUXR"/>
    <property type="match status" value="1"/>
</dbReference>
<dbReference type="GO" id="GO:0003700">
    <property type="term" value="F:DNA-binding transcription factor activity"/>
    <property type="evidence" value="ECO:0007669"/>
    <property type="project" value="InterPro"/>
</dbReference>
<protein>
    <submittedName>
        <fullName evidence="2">Sigma-70 family RNA polymerase sigma factor</fullName>
    </submittedName>
</protein>
<dbReference type="Gene3D" id="1.10.10.10">
    <property type="entry name" value="Winged helix-like DNA-binding domain superfamily/Winged helix DNA-binding domain"/>
    <property type="match status" value="1"/>
</dbReference>
<dbReference type="GO" id="GO:0003677">
    <property type="term" value="F:DNA binding"/>
    <property type="evidence" value="ECO:0007669"/>
    <property type="project" value="InterPro"/>
</dbReference>
<comment type="caution">
    <text evidence="2">The sequence shown here is derived from an EMBL/GenBank/DDBJ whole genome shotgun (WGS) entry which is preliminary data.</text>
</comment>
<dbReference type="RefSeq" id="WP_129981650.1">
    <property type="nucleotide sequence ID" value="NZ_CAXVKV010000020.1"/>
</dbReference>
<sequence length="208" mass="24575">MDDRTLKELIYLARSNDPVALQYLYSYYDALVKAVMRKMKYISSMSLEAQDLLQVGLITFDKVFWSYRDDLDTTFDVYAKSCIIKKMQSLLKKQYTFFTRYEKKSVSLDKIVNYEDSRTYGELIADQKVEYSPQKAQNLEKIWELIYAIIQNETSERDQKIFHLVLLGYPEKEVALMLNISIKCVYNSVYRVMTKLRAHPLGEFLIIN</sequence>
<feature type="domain" description="HTH luxR-type" evidence="1">
    <location>
        <begin position="151"/>
        <end position="208"/>
    </location>
</feature>
<evidence type="ECO:0000313" key="5">
    <source>
        <dbReference type="Proteomes" id="UP001197492"/>
    </source>
</evidence>
<name>A0AAW4MTM9_9FIRM</name>
<dbReference type="Gene3D" id="1.10.1740.10">
    <property type="match status" value="1"/>
</dbReference>
<dbReference type="InterPro" id="IPR016032">
    <property type="entry name" value="Sig_transdc_resp-reg_C-effctor"/>
</dbReference>
<dbReference type="EMBL" id="JAHOEF010000013">
    <property type="protein sequence ID" value="MBV3382244.1"/>
    <property type="molecule type" value="Genomic_DNA"/>
</dbReference>
<dbReference type="SUPFAM" id="SSF88946">
    <property type="entry name" value="Sigma2 domain of RNA polymerase sigma factors"/>
    <property type="match status" value="1"/>
</dbReference>
<dbReference type="EMBL" id="JAHOEL010000014">
    <property type="protein sequence ID" value="MBV3392302.1"/>
    <property type="molecule type" value="Genomic_DNA"/>
</dbReference>
<organism evidence="2 4">
    <name type="scientific">Catenibacterium mitsuokai</name>
    <dbReference type="NCBI Taxonomy" id="100886"/>
    <lineage>
        <taxon>Bacteria</taxon>
        <taxon>Bacillati</taxon>
        <taxon>Bacillota</taxon>
        <taxon>Erysipelotrichia</taxon>
        <taxon>Erysipelotrichales</taxon>
        <taxon>Coprobacillaceae</taxon>
        <taxon>Catenibacterium</taxon>
    </lineage>
</organism>
<dbReference type="Proteomes" id="UP001196408">
    <property type="component" value="Unassembled WGS sequence"/>
</dbReference>
<dbReference type="GO" id="GO:0006352">
    <property type="term" value="P:DNA-templated transcription initiation"/>
    <property type="evidence" value="ECO:0007669"/>
    <property type="project" value="InterPro"/>
</dbReference>
<gene>
    <name evidence="2" type="ORF">KSV97_03170</name>
    <name evidence="3" type="ORF">KSW06_03350</name>
</gene>
<dbReference type="InterPro" id="IPR013325">
    <property type="entry name" value="RNA_pol_sigma_r2"/>
</dbReference>
<evidence type="ECO:0000313" key="2">
    <source>
        <dbReference type="EMBL" id="MBV3382244.1"/>
    </source>
</evidence>
<dbReference type="InterPro" id="IPR000792">
    <property type="entry name" value="Tscrpt_reg_LuxR_C"/>
</dbReference>
<dbReference type="InterPro" id="IPR014284">
    <property type="entry name" value="RNA_pol_sigma-70_dom"/>
</dbReference>
<dbReference type="InterPro" id="IPR036388">
    <property type="entry name" value="WH-like_DNA-bd_sf"/>
</dbReference>
<dbReference type="SUPFAM" id="SSF46894">
    <property type="entry name" value="C-terminal effector domain of the bipartite response regulators"/>
    <property type="match status" value="1"/>
</dbReference>
<proteinExistence type="predicted"/>
<keyword evidence="5" id="KW-1185">Reference proteome</keyword>